<keyword evidence="5" id="KW-1185">Reference proteome</keyword>
<dbReference type="PANTHER" id="PTHR35089">
    <property type="entry name" value="CHAPERONE PROTEIN SKP"/>
    <property type="match status" value="1"/>
</dbReference>
<dbReference type="RefSeq" id="WP_345082333.1">
    <property type="nucleotide sequence ID" value="NZ_BAABFA010000011.1"/>
</dbReference>
<dbReference type="InterPro" id="IPR024930">
    <property type="entry name" value="Skp_dom_sf"/>
</dbReference>
<comment type="caution">
    <text evidence="4">The sequence shown here is derived from an EMBL/GenBank/DDBJ whole genome shotgun (WGS) entry which is preliminary data.</text>
</comment>
<protein>
    <recommendedName>
        <fullName evidence="6">OmpH family outer membrane protein</fullName>
    </recommendedName>
</protein>
<feature type="coiled-coil region" evidence="3">
    <location>
        <begin position="106"/>
        <end position="152"/>
    </location>
</feature>
<sequence length="200" mass="22589">MKNLATILSVLSFIGVLALAGMHFSQKEKPAKETAPVATTGGSNIAYVDIDSLEAKYDLLKTRSEDFKKRQAQMENELQRSYAQMQNDAYEIQKKAQSNSLTQTEYEAANKRLMQMQQTLESRKQSLTEQLMKEQEEFNTDLKKRLNAYLAEYNKTHHYDFIMSYAGSGSSILYAGAAHNITDDVVNGLNEAAKKEAQKK</sequence>
<keyword evidence="3" id="KW-0175">Coiled coil</keyword>
<gene>
    <name evidence="4" type="ORF">GCM10023093_19560</name>
</gene>
<dbReference type="InterPro" id="IPR005632">
    <property type="entry name" value="Chaperone_Skp"/>
</dbReference>
<dbReference type="Proteomes" id="UP001500067">
    <property type="component" value="Unassembled WGS sequence"/>
</dbReference>
<evidence type="ECO:0000313" key="5">
    <source>
        <dbReference type="Proteomes" id="UP001500067"/>
    </source>
</evidence>
<comment type="similarity">
    <text evidence="1">Belongs to the Skp family.</text>
</comment>
<keyword evidence="2" id="KW-0732">Signal</keyword>
<evidence type="ECO:0000313" key="4">
    <source>
        <dbReference type="EMBL" id="GAA4466100.1"/>
    </source>
</evidence>
<evidence type="ECO:0000256" key="2">
    <source>
        <dbReference type="ARBA" id="ARBA00022729"/>
    </source>
</evidence>
<proteinExistence type="inferred from homology"/>
<evidence type="ECO:0000256" key="1">
    <source>
        <dbReference type="ARBA" id="ARBA00009091"/>
    </source>
</evidence>
<dbReference type="SUPFAM" id="SSF111384">
    <property type="entry name" value="OmpH-like"/>
    <property type="match status" value="1"/>
</dbReference>
<dbReference type="Pfam" id="PF03938">
    <property type="entry name" value="OmpH"/>
    <property type="match status" value="1"/>
</dbReference>
<organism evidence="4 5">
    <name type="scientific">Nemorincola caseinilytica</name>
    <dbReference type="NCBI Taxonomy" id="2054315"/>
    <lineage>
        <taxon>Bacteria</taxon>
        <taxon>Pseudomonadati</taxon>
        <taxon>Bacteroidota</taxon>
        <taxon>Chitinophagia</taxon>
        <taxon>Chitinophagales</taxon>
        <taxon>Chitinophagaceae</taxon>
        <taxon>Nemorincola</taxon>
    </lineage>
</organism>
<dbReference type="Gene3D" id="3.30.910.20">
    <property type="entry name" value="Skp domain"/>
    <property type="match status" value="1"/>
</dbReference>
<feature type="coiled-coil region" evidence="3">
    <location>
        <begin position="50"/>
        <end position="77"/>
    </location>
</feature>
<evidence type="ECO:0000256" key="3">
    <source>
        <dbReference type="SAM" id="Coils"/>
    </source>
</evidence>
<dbReference type="SMART" id="SM00935">
    <property type="entry name" value="OmpH"/>
    <property type="match status" value="1"/>
</dbReference>
<name>A0ABP8NFF6_9BACT</name>
<dbReference type="EMBL" id="BAABFA010000011">
    <property type="protein sequence ID" value="GAA4466100.1"/>
    <property type="molecule type" value="Genomic_DNA"/>
</dbReference>
<evidence type="ECO:0008006" key="6">
    <source>
        <dbReference type="Google" id="ProtNLM"/>
    </source>
</evidence>
<dbReference type="PANTHER" id="PTHR35089:SF1">
    <property type="entry name" value="CHAPERONE PROTEIN SKP"/>
    <property type="match status" value="1"/>
</dbReference>
<accession>A0ABP8NFF6</accession>
<reference evidence="5" key="1">
    <citation type="journal article" date="2019" name="Int. J. Syst. Evol. Microbiol.">
        <title>The Global Catalogue of Microorganisms (GCM) 10K type strain sequencing project: providing services to taxonomists for standard genome sequencing and annotation.</title>
        <authorList>
            <consortium name="The Broad Institute Genomics Platform"/>
            <consortium name="The Broad Institute Genome Sequencing Center for Infectious Disease"/>
            <person name="Wu L."/>
            <person name="Ma J."/>
        </authorList>
    </citation>
    <scope>NUCLEOTIDE SEQUENCE [LARGE SCALE GENOMIC DNA]</scope>
    <source>
        <strain evidence="5">JCM 32105</strain>
    </source>
</reference>